<reference evidence="8 9" key="1">
    <citation type="submission" date="2024-07" db="EMBL/GenBank/DDBJ databases">
        <title>Section-level genome sequencing and comparative genomics of Aspergillus sections Usti and Cavernicolus.</title>
        <authorList>
            <consortium name="Lawrence Berkeley National Laboratory"/>
            <person name="Nybo J.L."/>
            <person name="Vesth T.C."/>
            <person name="Theobald S."/>
            <person name="Frisvad J.C."/>
            <person name="Larsen T.O."/>
            <person name="Kjaerboelling I."/>
            <person name="Rothschild-Mancinelli K."/>
            <person name="Lyhne E.K."/>
            <person name="Kogle M.E."/>
            <person name="Barry K."/>
            <person name="Clum A."/>
            <person name="Na H."/>
            <person name="Ledsgaard L."/>
            <person name="Lin J."/>
            <person name="Lipzen A."/>
            <person name="Kuo A."/>
            <person name="Riley R."/>
            <person name="Mondo S."/>
            <person name="LaButti K."/>
            <person name="Haridas S."/>
            <person name="Pangalinan J."/>
            <person name="Salamov A.A."/>
            <person name="Simmons B.A."/>
            <person name="Magnuson J.K."/>
            <person name="Chen J."/>
            <person name="Drula E."/>
            <person name="Henrissat B."/>
            <person name="Wiebenga A."/>
            <person name="Lubbers R.J."/>
            <person name="Gomes A.C."/>
            <person name="Makela M.R."/>
            <person name="Stajich J."/>
            <person name="Grigoriev I.V."/>
            <person name="Mortensen U.H."/>
            <person name="De vries R.P."/>
            <person name="Baker S.E."/>
            <person name="Andersen M.R."/>
        </authorList>
    </citation>
    <scope>NUCLEOTIDE SEQUENCE [LARGE SCALE GENOMIC DNA]</scope>
    <source>
        <strain evidence="8 9">CBS 600.67</strain>
    </source>
</reference>
<dbReference type="Pfam" id="PF00704">
    <property type="entry name" value="Glyco_hydro_18"/>
    <property type="match status" value="1"/>
</dbReference>
<dbReference type="PANTHER" id="PTHR47700:SF2">
    <property type="entry name" value="CHITINASE"/>
    <property type="match status" value="1"/>
</dbReference>
<keyword evidence="5" id="KW-0326">Glycosidase</keyword>
<accession>A0ABR4IQK4</accession>
<comment type="similarity">
    <text evidence="1">Belongs to the glycosyl hydrolase 18 family. Chitinase class V subfamily.</text>
</comment>
<dbReference type="InterPro" id="IPR001223">
    <property type="entry name" value="Glyco_hydro18_cat"/>
</dbReference>
<dbReference type="InterPro" id="IPR053214">
    <property type="entry name" value="LysM12-like"/>
</dbReference>
<dbReference type="SMART" id="SM00636">
    <property type="entry name" value="Glyco_18"/>
    <property type="match status" value="1"/>
</dbReference>
<dbReference type="PROSITE" id="PS51782">
    <property type="entry name" value="LYSM"/>
    <property type="match status" value="1"/>
</dbReference>
<dbReference type="Proteomes" id="UP001610335">
    <property type="component" value="Unassembled WGS sequence"/>
</dbReference>
<evidence type="ECO:0000313" key="8">
    <source>
        <dbReference type="EMBL" id="KAL2829514.1"/>
    </source>
</evidence>
<evidence type="ECO:0000256" key="4">
    <source>
        <dbReference type="ARBA" id="ARBA00023026"/>
    </source>
</evidence>
<proteinExistence type="inferred from homology"/>
<evidence type="ECO:0000313" key="9">
    <source>
        <dbReference type="Proteomes" id="UP001610335"/>
    </source>
</evidence>
<dbReference type="Gene3D" id="3.20.20.80">
    <property type="entry name" value="Glycosidases"/>
    <property type="match status" value="2"/>
</dbReference>
<feature type="domain" description="LysM" evidence="6">
    <location>
        <begin position="23"/>
        <end position="72"/>
    </location>
</feature>
<evidence type="ECO:0000256" key="2">
    <source>
        <dbReference type="ARBA" id="ARBA00012729"/>
    </source>
</evidence>
<dbReference type="InterPro" id="IPR017853">
    <property type="entry name" value="GH"/>
</dbReference>
<dbReference type="InterPro" id="IPR029070">
    <property type="entry name" value="Chitinase_insertion_sf"/>
</dbReference>
<dbReference type="InterPro" id="IPR011583">
    <property type="entry name" value="Chitinase_II/V-like_cat"/>
</dbReference>
<evidence type="ECO:0000259" key="6">
    <source>
        <dbReference type="PROSITE" id="PS51782"/>
    </source>
</evidence>
<name>A0ABR4IQK4_9EURO</name>
<evidence type="ECO:0000256" key="1">
    <source>
        <dbReference type="ARBA" id="ARBA00008682"/>
    </source>
</evidence>
<dbReference type="Gene3D" id="3.10.350.10">
    <property type="entry name" value="LysM domain"/>
    <property type="match status" value="1"/>
</dbReference>
<comment type="caution">
    <text evidence="8">The sequence shown here is derived from an EMBL/GenBank/DDBJ whole genome shotgun (WGS) entry which is preliminary data.</text>
</comment>
<evidence type="ECO:0000256" key="3">
    <source>
        <dbReference type="ARBA" id="ARBA00022669"/>
    </source>
</evidence>
<dbReference type="Gene3D" id="3.10.50.10">
    <property type="match status" value="1"/>
</dbReference>
<keyword evidence="4" id="KW-0843">Virulence</keyword>
<dbReference type="SUPFAM" id="SSF51445">
    <property type="entry name" value="(Trans)glycosidases"/>
    <property type="match status" value="1"/>
</dbReference>
<dbReference type="EC" id="3.2.1.14" evidence="2"/>
<keyword evidence="9" id="KW-1185">Reference proteome</keyword>
<evidence type="ECO:0000259" key="7">
    <source>
        <dbReference type="PROSITE" id="PS51910"/>
    </source>
</evidence>
<keyword evidence="3" id="KW-0147">Chitin-binding</keyword>
<evidence type="ECO:0000256" key="5">
    <source>
        <dbReference type="ARBA" id="ARBA00023295"/>
    </source>
</evidence>
<organism evidence="8 9">
    <name type="scientific">Aspergillus cavernicola</name>
    <dbReference type="NCBI Taxonomy" id="176166"/>
    <lineage>
        <taxon>Eukaryota</taxon>
        <taxon>Fungi</taxon>
        <taxon>Dikarya</taxon>
        <taxon>Ascomycota</taxon>
        <taxon>Pezizomycotina</taxon>
        <taxon>Eurotiomycetes</taxon>
        <taxon>Eurotiomycetidae</taxon>
        <taxon>Eurotiales</taxon>
        <taxon>Aspergillaceae</taxon>
        <taxon>Aspergillus</taxon>
        <taxon>Aspergillus subgen. Nidulantes</taxon>
    </lineage>
</organism>
<feature type="domain" description="GH18" evidence="7">
    <location>
        <begin position="82"/>
        <end position="430"/>
    </location>
</feature>
<protein>
    <recommendedName>
        <fullName evidence="2">chitinase</fullName>
        <ecNumber evidence="2">3.2.1.14</ecNumber>
    </recommendedName>
</protein>
<gene>
    <name evidence="8" type="ORF">BDW59DRAFT_170549</name>
</gene>
<dbReference type="EMBL" id="JBFXLS010000016">
    <property type="protein sequence ID" value="KAL2829514.1"/>
    <property type="molecule type" value="Genomic_DNA"/>
</dbReference>
<sequence>MKLSTAAAGLLAITGNDDDGFCAVHEIEDGDLCDTIAMQYHLALDDLDDFNVGKTWGWMGCTRIQLGQKICVSDGDPPMPAPLDNAYCGPQIDDTPGTAENGTYSCISNCSMDIVNNDEPPGLSKSRILKGGMQRDRAWIWMSIESGNHSPIFTLPLEISEDFVPNDNGVEEQFAKFVDMKDSGLKRVISFGGWAFSNEASTNHFIREGVKPENRETFSENIVKFVEVNELDGALPEGKTIAIAAPASYWYLRNFPIHEIADVVDYIVYMSYDLHGQWDVGNEWARYAALTVDPGSDCLRSHVNITETMNSLAMVTKAGVPSHKLVIGVSSYGRSYKMAERGCTGPMCKYLDAEIAKIKKLGEREWTEKHDNLSDSTIFVYDDVEWVAYMDSDVKKSRLELYRDLNFGGTSDWPVDLQNDYSVCEKCIRG</sequence>
<dbReference type="InterPro" id="IPR036779">
    <property type="entry name" value="LysM_dom_sf"/>
</dbReference>
<dbReference type="PROSITE" id="PS51910">
    <property type="entry name" value="GH18_2"/>
    <property type="match status" value="1"/>
</dbReference>
<keyword evidence="8" id="KW-0378">Hydrolase</keyword>
<dbReference type="InterPro" id="IPR018392">
    <property type="entry name" value="LysM"/>
</dbReference>
<dbReference type="GO" id="GO:0016787">
    <property type="term" value="F:hydrolase activity"/>
    <property type="evidence" value="ECO:0007669"/>
    <property type="project" value="UniProtKB-KW"/>
</dbReference>
<dbReference type="PANTHER" id="PTHR47700">
    <property type="entry name" value="V CHITINASE, PUTATIVE (AFU_ORTHOLOGUE AFUA_6G13720)-RELATED"/>
    <property type="match status" value="1"/>
</dbReference>